<gene>
    <name evidence="2" type="ORF">H105_07941</name>
</gene>
<protein>
    <submittedName>
        <fullName evidence="2">Uncharacterized protein</fullName>
    </submittedName>
</protein>
<dbReference type="HOGENOM" id="CLU_1428943_0_0_1"/>
<dbReference type="AlphaFoldDB" id="A0A022XG06"/>
<dbReference type="Proteomes" id="UP000023623">
    <property type="component" value="Unassembled WGS sequence"/>
</dbReference>
<proteinExistence type="predicted"/>
<feature type="transmembrane region" description="Helical" evidence="1">
    <location>
        <begin position="143"/>
        <end position="164"/>
    </location>
</feature>
<evidence type="ECO:0000256" key="1">
    <source>
        <dbReference type="SAM" id="Phobius"/>
    </source>
</evidence>
<keyword evidence="1" id="KW-0472">Membrane</keyword>
<dbReference type="EMBL" id="KK208928">
    <property type="protein sequence ID" value="EZF69645.1"/>
    <property type="molecule type" value="Genomic_DNA"/>
</dbReference>
<evidence type="ECO:0000313" key="2">
    <source>
        <dbReference type="EMBL" id="EZF69645.1"/>
    </source>
</evidence>
<keyword evidence="1" id="KW-0812">Transmembrane</keyword>
<evidence type="ECO:0000313" key="3">
    <source>
        <dbReference type="Proteomes" id="UP000023623"/>
    </source>
</evidence>
<name>A0A022XG06_TRISD</name>
<keyword evidence="3" id="KW-1185">Reference proteome</keyword>
<accession>A0A022XG06</accession>
<reference evidence="2 3" key="1">
    <citation type="submission" date="2014-02" db="EMBL/GenBank/DDBJ databases">
        <title>The Genome Sequence of Trichophyton rubrum (morphotype soudanense) CBS 452.61.</title>
        <authorList>
            <consortium name="The Broad Institute Genomics Platform"/>
            <person name="Cuomo C.A."/>
            <person name="White T.C."/>
            <person name="Graser Y."/>
            <person name="Martinez-Rossi N."/>
            <person name="Heitman J."/>
            <person name="Young S.K."/>
            <person name="Zeng Q."/>
            <person name="Gargeya S."/>
            <person name="Abouelleil A."/>
            <person name="Alvarado L."/>
            <person name="Chapman S.B."/>
            <person name="Gainer-Dewar J."/>
            <person name="Goldberg J."/>
            <person name="Griggs A."/>
            <person name="Gujja S."/>
            <person name="Hansen M."/>
            <person name="Howarth C."/>
            <person name="Imamovic A."/>
            <person name="Larimer J."/>
            <person name="Martinez D."/>
            <person name="Murphy C."/>
            <person name="Pearson M.D."/>
            <person name="Persinoti G."/>
            <person name="Poon T."/>
            <person name="Priest M."/>
            <person name="Roberts A.D."/>
            <person name="Saif S."/>
            <person name="Shea T.D."/>
            <person name="Sykes S.N."/>
            <person name="Wortman J."/>
            <person name="Nusbaum C."/>
            <person name="Birren B."/>
        </authorList>
    </citation>
    <scope>NUCLEOTIDE SEQUENCE [LARGE SCALE GENOMIC DNA]</scope>
    <source>
        <strain evidence="2 3">CBS 452.61</strain>
    </source>
</reference>
<keyword evidence="1" id="KW-1133">Transmembrane helix</keyword>
<organism evidence="2 3">
    <name type="scientific">Trichophyton soudanense CBS 452.61</name>
    <dbReference type="NCBI Taxonomy" id="1215331"/>
    <lineage>
        <taxon>Eukaryota</taxon>
        <taxon>Fungi</taxon>
        <taxon>Dikarya</taxon>
        <taxon>Ascomycota</taxon>
        <taxon>Pezizomycotina</taxon>
        <taxon>Eurotiomycetes</taxon>
        <taxon>Eurotiomycetidae</taxon>
        <taxon>Onygenales</taxon>
        <taxon>Arthrodermataceae</taxon>
        <taxon>Trichophyton</taxon>
    </lineage>
</organism>
<sequence>MQRRETEAPTPSNPLVTLLVRVRANRGGKLLHVCSNRCVSSGSAASARLDVVVWQIVNATVCTTCCRPCPGLGHSAASDREQGPIASDSGLSFLHCNKTIVCSYAQSSILRTHVVPALLQAVHSFPIHDACSPIDTINRGLRLVNIFALYSVVISLWISLQIILASGINEKLMPCCYFWWQPTFGSYLTS</sequence>